<feature type="region of interest" description="Disordered" evidence="1">
    <location>
        <begin position="1"/>
        <end position="23"/>
    </location>
</feature>
<keyword evidence="3" id="KW-1185">Reference proteome</keyword>
<dbReference type="Proteomes" id="UP000054248">
    <property type="component" value="Unassembled WGS sequence"/>
</dbReference>
<dbReference type="AlphaFoldDB" id="A0A0C3LUS5"/>
<organism evidence="2 3">
    <name type="scientific">Tulasnella calospora MUT 4182</name>
    <dbReference type="NCBI Taxonomy" id="1051891"/>
    <lineage>
        <taxon>Eukaryota</taxon>
        <taxon>Fungi</taxon>
        <taxon>Dikarya</taxon>
        <taxon>Basidiomycota</taxon>
        <taxon>Agaricomycotina</taxon>
        <taxon>Agaricomycetes</taxon>
        <taxon>Cantharellales</taxon>
        <taxon>Tulasnellaceae</taxon>
        <taxon>Tulasnella</taxon>
    </lineage>
</organism>
<gene>
    <name evidence="2" type="ORF">M407DRAFT_244169</name>
</gene>
<accession>A0A0C3LUS5</accession>
<evidence type="ECO:0000256" key="1">
    <source>
        <dbReference type="SAM" id="MobiDB-lite"/>
    </source>
</evidence>
<reference evidence="3" key="2">
    <citation type="submission" date="2015-01" db="EMBL/GenBank/DDBJ databases">
        <title>Evolutionary Origins and Diversification of the Mycorrhizal Mutualists.</title>
        <authorList>
            <consortium name="DOE Joint Genome Institute"/>
            <consortium name="Mycorrhizal Genomics Consortium"/>
            <person name="Kohler A."/>
            <person name="Kuo A."/>
            <person name="Nagy L.G."/>
            <person name="Floudas D."/>
            <person name="Copeland A."/>
            <person name="Barry K.W."/>
            <person name="Cichocki N."/>
            <person name="Veneault-Fourrey C."/>
            <person name="LaButti K."/>
            <person name="Lindquist E.A."/>
            <person name="Lipzen A."/>
            <person name="Lundell T."/>
            <person name="Morin E."/>
            <person name="Murat C."/>
            <person name="Riley R."/>
            <person name="Ohm R."/>
            <person name="Sun H."/>
            <person name="Tunlid A."/>
            <person name="Henrissat B."/>
            <person name="Grigoriev I.V."/>
            <person name="Hibbett D.S."/>
            <person name="Martin F."/>
        </authorList>
    </citation>
    <scope>NUCLEOTIDE SEQUENCE [LARGE SCALE GENOMIC DNA]</scope>
    <source>
        <strain evidence="3">MUT 4182</strain>
    </source>
</reference>
<reference evidence="2 3" key="1">
    <citation type="submission" date="2014-04" db="EMBL/GenBank/DDBJ databases">
        <authorList>
            <consortium name="DOE Joint Genome Institute"/>
            <person name="Kuo A."/>
            <person name="Girlanda M."/>
            <person name="Perotto S."/>
            <person name="Kohler A."/>
            <person name="Nagy L.G."/>
            <person name="Floudas D."/>
            <person name="Copeland A."/>
            <person name="Barry K.W."/>
            <person name="Cichocki N."/>
            <person name="Veneault-Fourrey C."/>
            <person name="LaButti K."/>
            <person name="Lindquist E.A."/>
            <person name="Lipzen A."/>
            <person name="Lundell T."/>
            <person name="Morin E."/>
            <person name="Murat C."/>
            <person name="Sun H."/>
            <person name="Tunlid A."/>
            <person name="Henrissat B."/>
            <person name="Grigoriev I.V."/>
            <person name="Hibbett D.S."/>
            <person name="Martin F."/>
            <person name="Nordberg H.P."/>
            <person name="Cantor M.N."/>
            <person name="Hua S.X."/>
        </authorList>
    </citation>
    <scope>NUCLEOTIDE SEQUENCE [LARGE SCALE GENOMIC DNA]</scope>
    <source>
        <strain evidence="2 3">MUT 4182</strain>
    </source>
</reference>
<protein>
    <submittedName>
        <fullName evidence="2">Uncharacterized protein</fullName>
    </submittedName>
</protein>
<proteinExistence type="predicted"/>
<evidence type="ECO:0000313" key="3">
    <source>
        <dbReference type="Proteomes" id="UP000054248"/>
    </source>
</evidence>
<dbReference type="EMBL" id="KN823047">
    <property type="protein sequence ID" value="KIO25162.1"/>
    <property type="molecule type" value="Genomic_DNA"/>
</dbReference>
<feature type="non-terminal residue" evidence="2">
    <location>
        <position position="1"/>
    </location>
</feature>
<dbReference type="HOGENOM" id="CLU_2795801_0_0_1"/>
<sequence length="68" mass="7839">MSDRKTNEMQFKKSDHNKEEKERVSLQHVTNEGFGGGGLWKLGNSGVGYWIQTDTTKLCVFFGKGWKW</sequence>
<name>A0A0C3LUS5_9AGAM</name>
<evidence type="ECO:0000313" key="2">
    <source>
        <dbReference type="EMBL" id="KIO25162.1"/>
    </source>
</evidence>